<evidence type="ECO:0000313" key="2">
    <source>
        <dbReference type="EMBL" id="NEX46781.1"/>
    </source>
</evidence>
<keyword evidence="1" id="KW-0732">Signal</keyword>
<reference evidence="2 3" key="1">
    <citation type="submission" date="2020-02" db="EMBL/GenBank/DDBJ databases">
        <title>Rhodobacter algicola sp. nov., isolated from microalga culture.</title>
        <authorList>
            <person name="Park C.-Y."/>
        </authorList>
    </citation>
    <scope>NUCLEOTIDE SEQUENCE [LARGE SCALE GENOMIC DNA]</scope>
    <source>
        <strain evidence="2 3">ETT8</strain>
    </source>
</reference>
<dbReference type="EMBL" id="JAAIKE010000003">
    <property type="protein sequence ID" value="NEX46781.1"/>
    <property type="molecule type" value="Genomic_DNA"/>
</dbReference>
<keyword evidence="3" id="KW-1185">Reference proteome</keyword>
<proteinExistence type="predicted"/>
<evidence type="ECO:0000256" key="1">
    <source>
        <dbReference type="SAM" id="SignalP"/>
    </source>
</evidence>
<comment type="caution">
    <text evidence="2">The sequence shown here is derived from an EMBL/GenBank/DDBJ whole genome shotgun (WGS) entry which is preliminary data.</text>
</comment>
<gene>
    <name evidence="2" type="ORF">G3572_11230</name>
</gene>
<sequence length="125" mass="13641">MRRLVLALCLIALPALAAATAGLANPPGPVRDKATFLALVQDRELRIGLYNLSLRVTPDGKITGSALGWGISGNWSWQDGYFCRDIDWSGYVVPFNCQLVEVIDASRLRFTSDKGAGQTASFRLR</sequence>
<feature type="signal peptide" evidence="1">
    <location>
        <begin position="1"/>
        <end position="17"/>
    </location>
</feature>
<dbReference type="AlphaFoldDB" id="A0A6B3RMW1"/>
<organism evidence="2 3">
    <name type="scientific">Pseudotabrizicola algicola</name>
    <dbReference type="NCBI Taxonomy" id="2709381"/>
    <lineage>
        <taxon>Bacteria</taxon>
        <taxon>Pseudomonadati</taxon>
        <taxon>Pseudomonadota</taxon>
        <taxon>Alphaproteobacteria</taxon>
        <taxon>Rhodobacterales</taxon>
        <taxon>Paracoccaceae</taxon>
        <taxon>Pseudotabrizicola</taxon>
    </lineage>
</organism>
<evidence type="ECO:0000313" key="3">
    <source>
        <dbReference type="Proteomes" id="UP000481421"/>
    </source>
</evidence>
<accession>A0A6B3RMW1</accession>
<protein>
    <submittedName>
        <fullName evidence="2">Dihydrodipicolinate reductase</fullName>
    </submittedName>
</protein>
<dbReference type="Proteomes" id="UP000481421">
    <property type="component" value="Unassembled WGS sequence"/>
</dbReference>
<dbReference type="RefSeq" id="WP_164611809.1">
    <property type="nucleotide sequence ID" value="NZ_JAAIKE010000003.1"/>
</dbReference>
<name>A0A6B3RMW1_9RHOB</name>
<feature type="chain" id="PRO_5025481804" evidence="1">
    <location>
        <begin position="18"/>
        <end position="125"/>
    </location>
</feature>